<dbReference type="NCBIfam" id="NF011381">
    <property type="entry name" value="PRK14806.1"/>
    <property type="match status" value="1"/>
</dbReference>
<keyword evidence="7" id="KW-0827">Tyrosine biosynthesis</keyword>
<dbReference type="GO" id="GO:0003866">
    <property type="term" value="F:3-phosphoshikimate 1-carboxyvinyltransferase activity"/>
    <property type="evidence" value="ECO:0007669"/>
    <property type="project" value="UniProtKB-UniRule"/>
</dbReference>
<feature type="binding site" evidence="15">
    <location>
        <position position="327"/>
    </location>
    <ligand>
        <name>3-phosphoshikimate</name>
        <dbReference type="ChEBI" id="CHEBI:145989"/>
    </ligand>
</feature>
<dbReference type="FunFam" id="3.40.50.720:FF:000208">
    <property type="entry name" value="Prephenate dehydrogenase"/>
    <property type="match status" value="1"/>
</dbReference>
<dbReference type="InterPro" id="IPR006264">
    <property type="entry name" value="EPSP_synthase"/>
</dbReference>
<dbReference type="InterPro" id="IPR001986">
    <property type="entry name" value="Enolpyruvate_Tfrase_dom"/>
</dbReference>
<dbReference type="AlphaFoldDB" id="A0A851HTI2"/>
<comment type="caution">
    <text evidence="17">The sequence shown here is derived from an EMBL/GenBank/DDBJ whole genome shotgun (WGS) entry which is preliminary data.</text>
</comment>
<feature type="binding site" evidence="15">
    <location>
        <position position="400"/>
    </location>
    <ligand>
        <name>phosphoenolpyruvate</name>
        <dbReference type="ChEBI" id="CHEBI:58702"/>
    </ligand>
</feature>
<dbReference type="SUPFAM" id="SSF55205">
    <property type="entry name" value="EPT/RTPC-like"/>
    <property type="match status" value="1"/>
</dbReference>
<keyword evidence="12 15" id="KW-0057">Aromatic amino acid biosynthesis</keyword>
<feature type="binding site" evidence="15">
    <location>
        <position position="650"/>
    </location>
    <ligand>
        <name>3-phosphoshikimate</name>
        <dbReference type="ChEBI" id="CHEBI:145989"/>
    </ligand>
</feature>
<feature type="active site" description="Proton acceptor" evidence="15">
    <location>
        <position position="623"/>
    </location>
</feature>
<dbReference type="InterPro" id="IPR046825">
    <property type="entry name" value="PDH_C"/>
</dbReference>
<dbReference type="Gene3D" id="1.10.3660.10">
    <property type="entry name" value="6-phosphogluconate dehydrogenase C-terminal like domain"/>
    <property type="match status" value="1"/>
</dbReference>
<evidence type="ECO:0000256" key="10">
    <source>
        <dbReference type="ARBA" id="ARBA00023002"/>
    </source>
</evidence>
<evidence type="ECO:0000256" key="8">
    <source>
        <dbReference type="ARBA" id="ARBA00022605"/>
    </source>
</evidence>
<dbReference type="Gene3D" id="3.65.10.10">
    <property type="entry name" value="Enolpyruvate transferase domain"/>
    <property type="match status" value="2"/>
</dbReference>
<feature type="binding site" evidence="15">
    <location>
        <position position="477"/>
    </location>
    <ligand>
        <name>phosphoenolpyruvate</name>
        <dbReference type="ChEBI" id="CHEBI:58702"/>
    </ligand>
</feature>
<dbReference type="NCBIfam" id="TIGR01356">
    <property type="entry name" value="aroA"/>
    <property type="match status" value="1"/>
</dbReference>
<evidence type="ECO:0000256" key="4">
    <source>
        <dbReference type="ARBA" id="ARBA00007964"/>
    </source>
</evidence>
<dbReference type="InterPro" id="IPR013792">
    <property type="entry name" value="RNA3'P_cycl/enolpyr_Trfase_a/b"/>
</dbReference>
<dbReference type="HAMAP" id="MF_00210">
    <property type="entry name" value="EPSP_synth"/>
    <property type="match status" value="1"/>
</dbReference>
<evidence type="ECO:0000256" key="6">
    <source>
        <dbReference type="ARBA" id="ARBA00022490"/>
    </source>
</evidence>
<dbReference type="GO" id="GO:0008977">
    <property type="term" value="F:prephenate dehydrogenase (NAD+) activity"/>
    <property type="evidence" value="ECO:0007669"/>
    <property type="project" value="UniProtKB-EC"/>
</dbReference>
<evidence type="ECO:0000259" key="16">
    <source>
        <dbReference type="PROSITE" id="PS51176"/>
    </source>
</evidence>
<comment type="catalytic activity">
    <reaction evidence="13">
        <text>3-phosphoshikimate + phosphoenolpyruvate = 5-O-(1-carboxyvinyl)-3-phosphoshikimate + phosphate</text>
        <dbReference type="Rhea" id="RHEA:21256"/>
        <dbReference type="ChEBI" id="CHEBI:43474"/>
        <dbReference type="ChEBI" id="CHEBI:57701"/>
        <dbReference type="ChEBI" id="CHEBI:58702"/>
        <dbReference type="ChEBI" id="CHEBI:145989"/>
        <dbReference type="EC" id="2.5.1.19"/>
    </reaction>
    <physiologicalReaction direction="left-to-right" evidence="13">
        <dbReference type="Rhea" id="RHEA:21257"/>
    </physiologicalReaction>
</comment>
<gene>
    <name evidence="15" type="primary">aroA</name>
    <name evidence="17" type="ORF">HLV39_04755</name>
</gene>
<feature type="binding site" evidence="15">
    <location>
        <position position="696"/>
    </location>
    <ligand>
        <name>phosphoenolpyruvate</name>
        <dbReference type="ChEBI" id="CHEBI:58702"/>
    </ligand>
</feature>
<dbReference type="InterPro" id="IPR023193">
    <property type="entry name" value="EPSP_synthase_CS"/>
</dbReference>
<feature type="domain" description="Prephenate/arogenate dehydrogenase" evidence="16">
    <location>
        <begin position="9"/>
        <end position="297"/>
    </location>
</feature>
<keyword evidence="11" id="KW-0520">NAD</keyword>
<dbReference type="Pfam" id="PF02153">
    <property type="entry name" value="PDH_N"/>
    <property type="match status" value="1"/>
</dbReference>
<feature type="binding site" evidence="15">
    <location>
        <position position="327"/>
    </location>
    <ligand>
        <name>phosphoenolpyruvate</name>
        <dbReference type="ChEBI" id="CHEBI:58702"/>
    </ligand>
</feature>
<feature type="binding site" evidence="15">
    <location>
        <position position="477"/>
    </location>
    <ligand>
        <name>3-phosphoshikimate</name>
        <dbReference type="ChEBI" id="CHEBI:145989"/>
    </ligand>
</feature>
<keyword evidence="8 15" id="KW-0028">Amino-acid biosynthesis</keyword>
<feature type="binding site" evidence="15">
    <location>
        <position position="654"/>
    </location>
    <ligand>
        <name>phosphoenolpyruvate</name>
        <dbReference type="ChEBI" id="CHEBI:58702"/>
    </ligand>
</feature>
<dbReference type="Proteomes" id="UP000536442">
    <property type="component" value="Unassembled WGS sequence"/>
</dbReference>
<proteinExistence type="inferred from homology"/>
<keyword evidence="10 17" id="KW-0560">Oxidoreductase</keyword>
<name>A0A851HTI2_9GAMM</name>
<dbReference type="GO" id="GO:0005737">
    <property type="term" value="C:cytoplasm"/>
    <property type="evidence" value="ECO:0007669"/>
    <property type="project" value="UniProtKB-SubCell"/>
</dbReference>
<accession>A0A851HTI2</accession>
<dbReference type="InterPro" id="IPR036968">
    <property type="entry name" value="Enolpyruvate_Tfrase_sf"/>
</dbReference>
<dbReference type="FunFam" id="3.65.10.10:FF:000005">
    <property type="entry name" value="3-phosphoshikimate 1-carboxyvinyltransferase"/>
    <property type="match status" value="1"/>
</dbReference>
<dbReference type="InterPro" id="IPR046826">
    <property type="entry name" value="PDH_N"/>
</dbReference>
<dbReference type="FunFam" id="3.65.10.10:FF:000006">
    <property type="entry name" value="3-phosphoshikimate 1-carboxyvinyltransferase"/>
    <property type="match status" value="1"/>
</dbReference>
<evidence type="ECO:0000256" key="1">
    <source>
        <dbReference type="ARBA" id="ARBA00002174"/>
    </source>
</evidence>
<dbReference type="PROSITE" id="PS00885">
    <property type="entry name" value="EPSP_SYNTHASE_2"/>
    <property type="match status" value="1"/>
</dbReference>
<comment type="subunit">
    <text evidence="15">Monomer.</text>
</comment>
<keyword evidence="18" id="KW-1185">Reference proteome</keyword>
<comment type="catalytic activity">
    <reaction evidence="14">
        <text>prephenate + NAD(+) = 3-(4-hydroxyphenyl)pyruvate + CO2 + NADH</text>
        <dbReference type="Rhea" id="RHEA:13869"/>
        <dbReference type="ChEBI" id="CHEBI:16526"/>
        <dbReference type="ChEBI" id="CHEBI:29934"/>
        <dbReference type="ChEBI" id="CHEBI:36242"/>
        <dbReference type="ChEBI" id="CHEBI:57540"/>
        <dbReference type="ChEBI" id="CHEBI:57945"/>
        <dbReference type="EC" id="1.3.1.12"/>
    </reaction>
</comment>
<comment type="subcellular location">
    <subcellularLocation>
        <location evidence="15">Cytoplasm</location>
    </subcellularLocation>
</comment>
<evidence type="ECO:0000256" key="2">
    <source>
        <dbReference type="ARBA" id="ARBA00004811"/>
    </source>
</evidence>
<dbReference type="InterPro" id="IPR036291">
    <property type="entry name" value="NAD(P)-bd_dom_sf"/>
</dbReference>
<feature type="binding site" evidence="15">
    <location>
        <position position="623"/>
    </location>
    <ligand>
        <name>3-phosphoshikimate</name>
        <dbReference type="ChEBI" id="CHEBI:145989"/>
    </ligand>
</feature>
<evidence type="ECO:0000256" key="5">
    <source>
        <dbReference type="ARBA" id="ARBA00009948"/>
    </source>
</evidence>
<dbReference type="UniPathway" id="UPA00053">
    <property type="reaction ID" value="UER00089"/>
</dbReference>
<protein>
    <recommendedName>
        <fullName evidence="15">3-phosphoshikimate 1-carboxyvinyltransferase</fullName>
        <ecNumber evidence="15">2.5.1.19</ecNumber>
    </recommendedName>
    <alternativeName>
        <fullName evidence="15">5-enolpyruvylshikimate-3-phosphate synthase</fullName>
        <shortName evidence="15">EPSP synthase</shortName>
        <shortName evidence="15">EPSPS</shortName>
    </alternativeName>
</protein>
<evidence type="ECO:0000256" key="11">
    <source>
        <dbReference type="ARBA" id="ARBA00023027"/>
    </source>
</evidence>
<evidence type="ECO:0000256" key="12">
    <source>
        <dbReference type="ARBA" id="ARBA00023141"/>
    </source>
</evidence>
<comment type="pathway">
    <text evidence="3">Amino-acid biosynthesis; L-tyrosine biosynthesis; (4-hydroxyphenyl)pyruvate from prephenate (NAD(+) route): step 1/1.</text>
</comment>
<comment type="similarity">
    <text evidence="5 15">Belongs to the EPSP synthase family.</text>
</comment>
<evidence type="ECO:0000313" key="17">
    <source>
        <dbReference type="EMBL" id="NWN90806.1"/>
    </source>
</evidence>
<dbReference type="EMBL" id="JABEVQ010000002">
    <property type="protein sequence ID" value="NWN90806.1"/>
    <property type="molecule type" value="Genomic_DNA"/>
</dbReference>
<dbReference type="SUPFAM" id="SSF48179">
    <property type="entry name" value="6-phosphogluconate dehydrogenase C-terminal domain-like"/>
    <property type="match status" value="1"/>
</dbReference>
<comment type="function">
    <text evidence="1 15">Catalyzes the transfer of the enolpyruvyl moiety of phosphoenolpyruvate (PEP) to the 5-hydroxyl of shikimate-3-phosphate (S3P) to produce enolpyruvyl shikimate-3-phosphate and inorganic phosphate.</text>
</comment>
<dbReference type="InterPro" id="IPR003099">
    <property type="entry name" value="Prephen_DH"/>
</dbReference>
<organism evidence="17 18">
    <name type="scientific">Marinobacter adhaerens</name>
    <dbReference type="NCBI Taxonomy" id="1033846"/>
    <lineage>
        <taxon>Bacteria</taxon>
        <taxon>Pseudomonadati</taxon>
        <taxon>Pseudomonadota</taxon>
        <taxon>Gammaproteobacteria</taxon>
        <taxon>Pseudomonadales</taxon>
        <taxon>Marinobacteraceae</taxon>
        <taxon>Marinobacter</taxon>
    </lineage>
</organism>
<dbReference type="GO" id="GO:0006571">
    <property type="term" value="P:tyrosine biosynthetic process"/>
    <property type="evidence" value="ECO:0007669"/>
    <property type="project" value="UniProtKB-KW"/>
</dbReference>
<evidence type="ECO:0000256" key="7">
    <source>
        <dbReference type="ARBA" id="ARBA00022498"/>
    </source>
</evidence>
<dbReference type="PANTHER" id="PTHR21090:SF5">
    <property type="entry name" value="PENTAFUNCTIONAL AROM POLYPEPTIDE"/>
    <property type="match status" value="1"/>
</dbReference>
<dbReference type="InterPro" id="IPR008927">
    <property type="entry name" value="6-PGluconate_DH-like_C_sf"/>
</dbReference>
<evidence type="ECO:0000256" key="13">
    <source>
        <dbReference type="ARBA" id="ARBA00044633"/>
    </source>
</evidence>
<dbReference type="EC" id="2.5.1.19" evidence="15"/>
<evidence type="ECO:0000256" key="14">
    <source>
        <dbReference type="ARBA" id="ARBA00049260"/>
    </source>
</evidence>
<dbReference type="GO" id="GO:0009423">
    <property type="term" value="P:chorismate biosynthetic process"/>
    <property type="evidence" value="ECO:0007669"/>
    <property type="project" value="UniProtKB-UniRule"/>
</dbReference>
<evidence type="ECO:0000256" key="15">
    <source>
        <dbReference type="HAMAP-Rule" id="MF_00210"/>
    </source>
</evidence>
<dbReference type="PROSITE" id="PS51176">
    <property type="entry name" value="PDH_ADH"/>
    <property type="match status" value="1"/>
</dbReference>
<dbReference type="Pfam" id="PF20463">
    <property type="entry name" value="PDH_C"/>
    <property type="match status" value="1"/>
</dbReference>
<comment type="similarity">
    <text evidence="4">Belongs to the prephenate/arogenate dehydrogenase family.</text>
</comment>
<evidence type="ECO:0000313" key="18">
    <source>
        <dbReference type="Proteomes" id="UP000536442"/>
    </source>
</evidence>
<dbReference type="Gene3D" id="3.40.50.720">
    <property type="entry name" value="NAD(P)-binding Rossmann-like Domain"/>
    <property type="match status" value="1"/>
</dbReference>
<feature type="binding site" evidence="15">
    <location>
        <position position="328"/>
    </location>
    <ligand>
        <name>3-phosphoshikimate</name>
        <dbReference type="ChEBI" id="CHEBI:145989"/>
    </ligand>
</feature>
<dbReference type="GO" id="GO:0004665">
    <property type="term" value="F:prephenate dehydrogenase (NADP+) activity"/>
    <property type="evidence" value="ECO:0007669"/>
    <property type="project" value="InterPro"/>
</dbReference>
<comment type="caution">
    <text evidence="15">Lacks conserved residue(s) required for the propagation of feature annotation.</text>
</comment>
<dbReference type="FunFam" id="1.10.3660.10:FF:000003">
    <property type="entry name" value="Prephenate dehydrogenase"/>
    <property type="match status" value="1"/>
</dbReference>
<feature type="binding site" evidence="15">
    <location>
        <position position="475"/>
    </location>
    <ligand>
        <name>3-phosphoshikimate</name>
        <dbReference type="ChEBI" id="CHEBI:145989"/>
    </ligand>
</feature>
<dbReference type="PROSITE" id="PS00104">
    <property type="entry name" value="EPSP_SYNTHASE_1"/>
    <property type="match status" value="1"/>
</dbReference>
<feature type="binding site" evidence="15">
    <location>
        <position position="428"/>
    </location>
    <ligand>
        <name>phosphoenolpyruvate</name>
        <dbReference type="ChEBI" id="CHEBI:58702"/>
    </ligand>
</feature>
<feature type="binding site" evidence="15">
    <location>
        <position position="332"/>
    </location>
    <ligand>
        <name>3-phosphoshikimate</name>
        <dbReference type="ChEBI" id="CHEBI:145989"/>
    </ligand>
</feature>
<dbReference type="PANTHER" id="PTHR21090">
    <property type="entry name" value="AROM/DEHYDROQUINATE SYNTHASE"/>
    <property type="match status" value="1"/>
</dbReference>
<keyword evidence="9 15" id="KW-0808">Transferase</keyword>
<keyword evidence="6 15" id="KW-0963">Cytoplasm</keyword>
<reference evidence="17 18" key="1">
    <citation type="submission" date="2020-03" db="EMBL/GenBank/DDBJ databases">
        <title>Metagenomic, metatranscriptomic, and metabolomic analyses revealed the key microbes and metabolic features during the fermentation of ganjang, Korean traditional soy sauce.</title>
        <authorList>
            <person name="Chun B.H."/>
            <person name="Jeon C.O."/>
        </authorList>
    </citation>
    <scope>NUCLEOTIDE SEQUENCE [LARGE SCALE GENOMIC DNA]</scope>
    <source>
        <strain evidence="17 18">KG14</strain>
    </source>
</reference>
<comment type="pathway">
    <text evidence="2 15">Metabolic intermediate biosynthesis; chorismate biosynthesis; chorismate from D-erythrose 4-phosphate and phosphoenolpyruvate: step 6/7.</text>
</comment>
<sequence>MASGEPLFRRIAIIGLGLIGGSLASAVRLNGLASEVVGADRNQEDLILAQSLGIIDTVAKSTAEAVQGADLVVLAVPVQATRQVLEEVHPCLAADATLTDVGSTKAGFVKDIHAVFGGFLPNIIPGHPIAGSEKSGIRATNPDLFRNHKVILTPPDIVDDSHLARLKLLWEACGASVLTMSVEYHDEVLAATSHLPHLIAFSLVDTLAGEDENMDIFRYAAGGFRDFTRIAASDPVMWHDIFLSNRDAVLRVIDHFTRDLDQLRTAIADQDSATLLRVFTRAKAAREHFSKMLSGQAYVTNNSERQVTFRLRPGGEVVGDIRVPGDKSISHRSIMLGALADGVTEVKGFLEGEDSLATLQAFRDMGVVIEGPDNGFVRIHGVGVQGLQAPRGPIYLGNSGTGMRLFAGLLAAQPFDSELSGDASLSVRPMNRVADPLRSMGAVIETAEGGRPPLKIRGSQSTKLTGIHYDMPVASAQVKSCLLLAGLYADGTTSVTEPAPTRDHTERMLAGFGYKVDREGPTASLTGGARLTANAIDVPADISSAAFFIVAASIAPGSDLLLRHVGMNPTRVGVINILQQMGADIQILEEREVGGEPVADLRVRHAELRGIEIPEEQVPLAIDEFPALFIAAVCATGRTVLTGAGELRVKESDRIQVMADGLATLGVTTTVTEDGIVIEGGQTIGGGTVNSHSDHRIAMSFTMAALRATGEIEIQDCANVATSFPGFVELARQTGIRIAAEDSAAGNGQE</sequence>
<evidence type="ECO:0000256" key="9">
    <source>
        <dbReference type="ARBA" id="ARBA00022679"/>
    </source>
</evidence>
<evidence type="ECO:0000256" key="3">
    <source>
        <dbReference type="ARBA" id="ARBA00005067"/>
    </source>
</evidence>
<dbReference type="CDD" id="cd01556">
    <property type="entry name" value="EPSP_synthase"/>
    <property type="match status" value="1"/>
</dbReference>
<dbReference type="GO" id="GO:0070403">
    <property type="term" value="F:NAD+ binding"/>
    <property type="evidence" value="ECO:0007669"/>
    <property type="project" value="InterPro"/>
</dbReference>
<dbReference type="Pfam" id="PF00275">
    <property type="entry name" value="EPSP_synthase"/>
    <property type="match status" value="1"/>
</dbReference>
<dbReference type="SUPFAM" id="SSF51735">
    <property type="entry name" value="NAD(P)-binding Rossmann-fold domains"/>
    <property type="match status" value="1"/>
</dbReference>